<name>A0AB40DCL4_DROSZ</name>
<keyword evidence="2" id="KW-1185">Reference proteome</keyword>
<proteinExistence type="predicted"/>
<dbReference type="RefSeq" id="XP_065721301.2">
    <property type="nucleotide sequence ID" value="XM_065865229.2"/>
</dbReference>
<feature type="compositionally biased region" description="Basic residues" evidence="1">
    <location>
        <begin position="1"/>
        <end position="11"/>
    </location>
</feature>
<gene>
    <name evidence="3" type="primary">LOC108011653</name>
</gene>
<sequence>MPKKVITRRQRKAAESKRKAEEEAHQKGPGPLPTGGVNQCDEPRVGGGKPSDAIPTVLTASSARDLMVSKRAEEMPKAILGRNKKDDKTELLTSNQAGDKLQNTEQPCDALQKIRKSSYRKSFLSEVKKSALNLEQVFTTSTTWYDQNNKSLSQESMTASKATDTINIRTAANSVFPLVSKICKQIKSHLHTVLPKRNGLGSSPQHLREKGAQRTPDFQLKVNELMSLKTDPLLGSGINIQSDQNLEGESWTPAVLPMEPRSETNPSSGYEPLKVLGNTGYFILTGTNARQALQLTELARKNVDVQSYLQLPSEMMEQVEEQLVELDRNREQILEKMRNKHTILALPRASREKKQQKTKKQI</sequence>
<reference evidence="3" key="1">
    <citation type="submission" date="2025-08" db="UniProtKB">
        <authorList>
            <consortium name="RefSeq"/>
        </authorList>
    </citation>
    <scope>IDENTIFICATION</scope>
</reference>
<evidence type="ECO:0000256" key="1">
    <source>
        <dbReference type="SAM" id="MobiDB-lite"/>
    </source>
</evidence>
<protein>
    <submittedName>
        <fullName evidence="3">Uncharacterized protein</fullName>
    </submittedName>
</protein>
<evidence type="ECO:0000313" key="2">
    <source>
        <dbReference type="Proteomes" id="UP001652628"/>
    </source>
</evidence>
<feature type="region of interest" description="Disordered" evidence="1">
    <location>
        <begin position="1"/>
        <end position="56"/>
    </location>
</feature>
<evidence type="ECO:0000313" key="3">
    <source>
        <dbReference type="RefSeq" id="XP_065721301.2"/>
    </source>
</evidence>
<organism evidence="2 3">
    <name type="scientific">Drosophila suzukii</name>
    <name type="common">Spotted-wing drosophila fruit fly</name>
    <dbReference type="NCBI Taxonomy" id="28584"/>
    <lineage>
        <taxon>Eukaryota</taxon>
        <taxon>Metazoa</taxon>
        <taxon>Ecdysozoa</taxon>
        <taxon>Arthropoda</taxon>
        <taxon>Hexapoda</taxon>
        <taxon>Insecta</taxon>
        <taxon>Pterygota</taxon>
        <taxon>Neoptera</taxon>
        <taxon>Endopterygota</taxon>
        <taxon>Diptera</taxon>
        <taxon>Brachycera</taxon>
        <taxon>Muscomorpha</taxon>
        <taxon>Ephydroidea</taxon>
        <taxon>Drosophilidae</taxon>
        <taxon>Drosophila</taxon>
        <taxon>Sophophora</taxon>
    </lineage>
</organism>
<feature type="compositionally biased region" description="Basic and acidic residues" evidence="1">
    <location>
        <begin position="12"/>
        <end position="26"/>
    </location>
</feature>
<dbReference type="AlphaFoldDB" id="A0AB40DCL4"/>
<accession>A0AB40DCL4</accession>
<dbReference type="Proteomes" id="UP001652628">
    <property type="component" value="Chromosome 3"/>
</dbReference>
<dbReference type="GeneID" id="108011653"/>
<feature type="region of interest" description="Disordered" evidence="1">
    <location>
        <begin position="195"/>
        <end position="214"/>
    </location>
</feature>